<evidence type="ECO:0000313" key="7">
    <source>
        <dbReference type="EMBL" id="PIP31539.1"/>
    </source>
</evidence>
<dbReference type="NCBIfam" id="TIGR00219">
    <property type="entry name" value="mreC"/>
    <property type="match status" value="1"/>
</dbReference>
<dbReference type="EMBL" id="PCSB01000063">
    <property type="protein sequence ID" value="PIP31539.1"/>
    <property type="molecule type" value="Genomic_DNA"/>
</dbReference>
<gene>
    <name evidence="7" type="primary">mreC</name>
    <name evidence="7" type="ORF">COX24_03065</name>
</gene>
<sequence>MQKKKTKKILTILFIFLGLVFFSSLVSNKTKNLFHLILSPVENYFWQKNNSSLGFINCLFNHKEILEENETLKTENISLLTKLNDLGTITQENEALRKLNDLESEKGFSLLLAKLASRGIEGDSLLINKGRKDGLQVGLTALNQAGALLGSLSEVLDNSSKITLITSPNQIFDISIKSEAEVLALAQGKGDLNLSFQFALKEENLSLKDLVFTSGLGGKFPGGVLVGYLEETKKNEAEKFQEGTVKPYFLETTLNQVFIITNFAKAPEGN</sequence>
<comment type="function">
    <text evidence="5">Involved in formation and maintenance of cell shape.</text>
</comment>
<dbReference type="PANTHER" id="PTHR34138">
    <property type="entry name" value="CELL SHAPE-DETERMINING PROTEIN MREC"/>
    <property type="match status" value="1"/>
</dbReference>
<comment type="caution">
    <text evidence="7">The sequence shown here is derived from an EMBL/GenBank/DDBJ whole genome shotgun (WGS) entry which is preliminary data.</text>
</comment>
<evidence type="ECO:0000256" key="1">
    <source>
        <dbReference type="ARBA" id="ARBA00009369"/>
    </source>
</evidence>
<evidence type="ECO:0000259" key="6">
    <source>
        <dbReference type="Pfam" id="PF04085"/>
    </source>
</evidence>
<dbReference type="PANTHER" id="PTHR34138:SF1">
    <property type="entry name" value="CELL SHAPE-DETERMINING PROTEIN MREC"/>
    <property type="match status" value="1"/>
</dbReference>
<dbReference type="GO" id="GO:0005886">
    <property type="term" value="C:plasma membrane"/>
    <property type="evidence" value="ECO:0007669"/>
    <property type="project" value="TreeGrafter"/>
</dbReference>
<dbReference type="GO" id="GO:0008360">
    <property type="term" value="P:regulation of cell shape"/>
    <property type="evidence" value="ECO:0007669"/>
    <property type="project" value="UniProtKB-KW"/>
</dbReference>
<name>A0A2G9ZEE6_9BACT</name>
<dbReference type="PIRSF" id="PIRSF038471">
    <property type="entry name" value="MreC"/>
    <property type="match status" value="1"/>
</dbReference>
<proteinExistence type="inferred from homology"/>
<dbReference type="Proteomes" id="UP000230447">
    <property type="component" value="Unassembled WGS sequence"/>
</dbReference>
<evidence type="ECO:0000256" key="2">
    <source>
        <dbReference type="ARBA" id="ARBA00013855"/>
    </source>
</evidence>
<dbReference type="InterPro" id="IPR055342">
    <property type="entry name" value="MreC_beta-barrel_core"/>
</dbReference>
<evidence type="ECO:0000256" key="4">
    <source>
        <dbReference type="ARBA" id="ARBA00032089"/>
    </source>
</evidence>
<protein>
    <recommendedName>
        <fullName evidence="2 5">Cell shape-determining protein MreC</fullName>
    </recommendedName>
    <alternativeName>
        <fullName evidence="4 5">Cell shape protein MreC</fullName>
    </alternativeName>
</protein>
<reference evidence="7 8" key="1">
    <citation type="submission" date="2017-09" db="EMBL/GenBank/DDBJ databases">
        <title>Depth-based differentiation of microbial function through sediment-hosted aquifers and enrichment of novel symbionts in the deep terrestrial subsurface.</title>
        <authorList>
            <person name="Probst A.J."/>
            <person name="Ladd B."/>
            <person name="Jarett J.K."/>
            <person name="Geller-Mcgrath D.E."/>
            <person name="Sieber C.M."/>
            <person name="Emerson J.B."/>
            <person name="Anantharaman K."/>
            <person name="Thomas B.C."/>
            <person name="Malmstrom R."/>
            <person name="Stieglmeier M."/>
            <person name="Klingl A."/>
            <person name="Woyke T."/>
            <person name="Ryan C.M."/>
            <person name="Banfield J.F."/>
        </authorList>
    </citation>
    <scope>NUCLEOTIDE SEQUENCE [LARGE SCALE GENOMIC DNA]</scope>
    <source>
        <strain evidence="7">CG23_combo_of_CG06-09_8_20_14_all_37_87_8</strain>
    </source>
</reference>
<dbReference type="InterPro" id="IPR007221">
    <property type="entry name" value="MreC"/>
</dbReference>
<keyword evidence="3 5" id="KW-0133">Cell shape</keyword>
<dbReference type="AlphaFoldDB" id="A0A2G9ZEE6"/>
<comment type="similarity">
    <text evidence="1 5">Belongs to the MreC family.</text>
</comment>
<dbReference type="Gene3D" id="2.40.10.350">
    <property type="entry name" value="Rod shape-determining protein MreC, domain 2"/>
    <property type="match status" value="1"/>
</dbReference>
<evidence type="ECO:0000256" key="3">
    <source>
        <dbReference type="ARBA" id="ARBA00022960"/>
    </source>
</evidence>
<organism evidence="7 8">
    <name type="scientific">bacterium (Candidatus Gribaldobacteria) CG23_combo_of_CG06-09_8_20_14_all_37_87_8</name>
    <dbReference type="NCBI Taxonomy" id="2014278"/>
    <lineage>
        <taxon>Bacteria</taxon>
        <taxon>Candidatus Gribaldobacteria</taxon>
    </lineage>
</organism>
<evidence type="ECO:0000256" key="5">
    <source>
        <dbReference type="PIRNR" id="PIRNR038471"/>
    </source>
</evidence>
<dbReference type="Gene3D" id="2.40.10.340">
    <property type="entry name" value="Rod shape-determining protein MreC, domain 1"/>
    <property type="match status" value="1"/>
</dbReference>
<dbReference type="Pfam" id="PF04085">
    <property type="entry name" value="MreC"/>
    <property type="match status" value="1"/>
</dbReference>
<feature type="domain" description="Rod shape-determining protein MreC beta-barrel core" evidence="6">
    <location>
        <begin position="123"/>
        <end position="260"/>
    </location>
</feature>
<dbReference type="InterPro" id="IPR042175">
    <property type="entry name" value="Cell/Rod_MreC_2"/>
</dbReference>
<evidence type="ECO:0000313" key="8">
    <source>
        <dbReference type="Proteomes" id="UP000230447"/>
    </source>
</evidence>
<dbReference type="InterPro" id="IPR042177">
    <property type="entry name" value="Cell/Rod_1"/>
</dbReference>
<accession>A0A2G9ZEE6</accession>